<dbReference type="GO" id="GO:0000978">
    <property type="term" value="F:RNA polymerase II cis-regulatory region sequence-specific DNA binding"/>
    <property type="evidence" value="ECO:0007669"/>
    <property type="project" value="TreeGrafter"/>
</dbReference>
<dbReference type="GO" id="GO:0000981">
    <property type="term" value="F:DNA-binding transcription factor activity, RNA polymerase II-specific"/>
    <property type="evidence" value="ECO:0007669"/>
    <property type="project" value="TreeGrafter"/>
</dbReference>
<evidence type="ECO:0000256" key="3">
    <source>
        <dbReference type="ARBA" id="ARBA00022771"/>
    </source>
</evidence>
<protein>
    <recommendedName>
        <fullName evidence="7">C2H2-type domain-containing protein</fullName>
    </recommendedName>
</protein>
<evidence type="ECO:0000256" key="6">
    <source>
        <dbReference type="SAM" id="MobiDB-lite"/>
    </source>
</evidence>
<dbReference type="GO" id="GO:0031519">
    <property type="term" value="C:PcG protein complex"/>
    <property type="evidence" value="ECO:0007669"/>
    <property type="project" value="TreeGrafter"/>
</dbReference>
<dbReference type="EMBL" id="PZQS01000010">
    <property type="protein sequence ID" value="PVD22765.1"/>
    <property type="molecule type" value="Genomic_DNA"/>
</dbReference>
<evidence type="ECO:0000256" key="2">
    <source>
        <dbReference type="ARBA" id="ARBA00022737"/>
    </source>
</evidence>
<dbReference type="PROSITE" id="PS50157">
    <property type="entry name" value="ZINC_FINGER_C2H2_2"/>
    <property type="match status" value="1"/>
</dbReference>
<keyword evidence="9" id="KW-1185">Reference proteome</keyword>
<dbReference type="PANTHER" id="PTHR14003">
    <property type="entry name" value="TRANSCRIPTIONAL REPRESSOR PROTEIN YY"/>
    <property type="match status" value="1"/>
</dbReference>
<evidence type="ECO:0000313" key="8">
    <source>
        <dbReference type="EMBL" id="PVD22765.1"/>
    </source>
</evidence>
<dbReference type="GO" id="GO:0000785">
    <property type="term" value="C:chromatin"/>
    <property type="evidence" value="ECO:0007669"/>
    <property type="project" value="TreeGrafter"/>
</dbReference>
<feature type="domain" description="C2H2-type" evidence="7">
    <location>
        <begin position="21"/>
        <end position="50"/>
    </location>
</feature>
<gene>
    <name evidence="8" type="ORF">C0Q70_16021</name>
</gene>
<keyword evidence="4" id="KW-0862">Zinc</keyword>
<evidence type="ECO:0000256" key="5">
    <source>
        <dbReference type="PROSITE-ProRule" id="PRU00042"/>
    </source>
</evidence>
<accession>A0A2T7NNL5</accession>
<proteinExistence type="predicted"/>
<feature type="compositionally biased region" description="Acidic residues" evidence="6">
    <location>
        <begin position="131"/>
        <end position="141"/>
    </location>
</feature>
<name>A0A2T7NNL5_POMCA</name>
<keyword evidence="2" id="KW-0677">Repeat</keyword>
<dbReference type="Gene3D" id="3.30.160.60">
    <property type="entry name" value="Classic Zinc Finger"/>
    <property type="match status" value="2"/>
</dbReference>
<dbReference type="STRING" id="400727.A0A2T7NNL5"/>
<dbReference type="FunFam" id="3.30.160.60:FF:000474">
    <property type="entry name" value="zinc finger protein 367"/>
    <property type="match status" value="1"/>
</dbReference>
<keyword evidence="3 5" id="KW-0863">Zinc-finger</keyword>
<dbReference type="AlphaFoldDB" id="A0A2T7NNL5"/>
<dbReference type="InterPro" id="IPR013087">
    <property type="entry name" value="Znf_C2H2_type"/>
</dbReference>
<reference evidence="8 9" key="1">
    <citation type="submission" date="2018-04" db="EMBL/GenBank/DDBJ databases">
        <title>The genome of golden apple snail Pomacea canaliculata provides insight into stress tolerance and invasive adaptation.</title>
        <authorList>
            <person name="Liu C."/>
            <person name="Liu B."/>
            <person name="Ren Y."/>
            <person name="Zhang Y."/>
            <person name="Wang H."/>
            <person name="Li S."/>
            <person name="Jiang F."/>
            <person name="Yin L."/>
            <person name="Zhang G."/>
            <person name="Qian W."/>
            <person name="Fan W."/>
        </authorList>
    </citation>
    <scope>NUCLEOTIDE SEQUENCE [LARGE SCALE GENOMIC DNA]</scope>
    <source>
        <strain evidence="8">SZHN2017</strain>
        <tissue evidence="8">Muscle</tissue>
    </source>
</reference>
<dbReference type="GO" id="GO:0008270">
    <property type="term" value="F:zinc ion binding"/>
    <property type="evidence" value="ECO:0007669"/>
    <property type="project" value="UniProtKB-KW"/>
</dbReference>
<keyword evidence="1" id="KW-0479">Metal-binding</keyword>
<dbReference type="OrthoDB" id="3437960at2759"/>
<dbReference type="Proteomes" id="UP000245119">
    <property type="component" value="Linkage Group LG10"/>
</dbReference>
<dbReference type="PROSITE" id="PS00028">
    <property type="entry name" value="ZINC_FINGER_C2H2_1"/>
    <property type="match status" value="1"/>
</dbReference>
<dbReference type="SMART" id="SM00355">
    <property type="entry name" value="ZnF_C2H2"/>
    <property type="match status" value="2"/>
</dbReference>
<evidence type="ECO:0000256" key="4">
    <source>
        <dbReference type="ARBA" id="ARBA00022833"/>
    </source>
</evidence>
<evidence type="ECO:0000313" key="9">
    <source>
        <dbReference type="Proteomes" id="UP000245119"/>
    </source>
</evidence>
<dbReference type="PANTHER" id="PTHR14003:SF26">
    <property type="entry name" value="ZINC FINGER PROTEIN 367"/>
    <property type="match status" value="1"/>
</dbReference>
<dbReference type="SUPFAM" id="SSF57667">
    <property type="entry name" value="beta-beta-alpha zinc fingers"/>
    <property type="match status" value="1"/>
</dbReference>
<evidence type="ECO:0000259" key="7">
    <source>
        <dbReference type="PROSITE" id="PS50157"/>
    </source>
</evidence>
<dbReference type="InterPro" id="IPR036236">
    <property type="entry name" value="Znf_C2H2_sf"/>
</dbReference>
<sequence>MHEPVMIECSGVAHANSERPYACDFPGCRKAFCQSGQLKTHQRLHTGEKPFVCSVNGCKSRFTHANRHCSDHPYASLQRVETQVSMEPESFWENSDKSEVLTWLQKQAEQRQSKSPVKNTSHKLKRKHSAEEEEETSDEDSNSNPKNVHPDTIQTKLDMNKDQHDKWISALALIELATGCTMI</sequence>
<feature type="region of interest" description="Disordered" evidence="6">
    <location>
        <begin position="106"/>
        <end position="152"/>
    </location>
</feature>
<evidence type="ECO:0000256" key="1">
    <source>
        <dbReference type="ARBA" id="ARBA00022723"/>
    </source>
</evidence>
<dbReference type="GO" id="GO:0005667">
    <property type="term" value="C:transcription regulator complex"/>
    <property type="evidence" value="ECO:0007669"/>
    <property type="project" value="TreeGrafter"/>
</dbReference>
<comment type="caution">
    <text evidence="8">The sequence shown here is derived from an EMBL/GenBank/DDBJ whole genome shotgun (WGS) entry which is preliminary data.</text>
</comment>
<organism evidence="8 9">
    <name type="scientific">Pomacea canaliculata</name>
    <name type="common">Golden apple snail</name>
    <dbReference type="NCBI Taxonomy" id="400727"/>
    <lineage>
        <taxon>Eukaryota</taxon>
        <taxon>Metazoa</taxon>
        <taxon>Spiralia</taxon>
        <taxon>Lophotrochozoa</taxon>
        <taxon>Mollusca</taxon>
        <taxon>Gastropoda</taxon>
        <taxon>Caenogastropoda</taxon>
        <taxon>Architaenioglossa</taxon>
        <taxon>Ampullarioidea</taxon>
        <taxon>Ampullariidae</taxon>
        <taxon>Pomacea</taxon>
    </lineage>
</organism>